<evidence type="ECO:0000313" key="1">
    <source>
        <dbReference type="EMBL" id="STV83183.1"/>
    </source>
</evidence>
<dbReference type="Proteomes" id="UP000254863">
    <property type="component" value="Unassembled WGS sequence"/>
</dbReference>
<comment type="caution">
    <text evidence="1">The sequence shown here is derived from an EMBL/GenBank/DDBJ whole genome shotgun (WGS) entry which is preliminary data.</text>
</comment>
<dbReference type="AlphaFoldDB" id="A0A7H4N8D1"/>
<protein>
    <submittedName>
        <fullName evidence="1">Altronate oxidoreductase</fullName>
        <ecNumber evidence="1">1.1.1.58</ecNumber>
    </submittedName>
</protein>
<keyword evidence="1" id="KW-0560">Oxidoreductase</keyword>
<dbReference type="EC" id="1.1.1.58" evidence="1"/>
<dbReference type="Gene3D" id="1.10.1040.10">
    <property type="entry name" value="N-(1-d-carboxylethyl)-l-norvaline Dehydrogenase, domain 2"/>
    <property type="match status" value="1"/>
</dbReference>
<name>A0A7H4N8D1_9ENTR</name>
<sequence>MKLVTEVLQDTGHWGEDLTAIPGLAEQVTRYLEVILSAGMREALRRL</sequence>
<dbReference type="EMBL" id="UGMS01000001">
    <property type="protein sequence ID" value="STV83183.1"/>
    <property type="molecule type" value="Genomic_DNA"/>
</dbReference>
<reference evidence="1 2" key="1">
    <citation type="submission" date="2018-06" db="EMBL/GenBank/DDBJ databases">
        <authorList>
            <consortium name="Pathogen Informatics"/>
            <person name="Doyle S."/>
        </authorList>
    </citation>
    <scope>NUCLEOTIDE SEQUENCE [LARGE SCALE GENOMIC DNA]</scope>
    <source>
        <strain evidence="1 2">NCTC11685</strain>
    </source>
</reference>
<gene>
    <name evidence="1" type="primary">uxaB_5</name>
    <name evidence="1" type="ORF">NCTC11685_03335</name>
</gene>
<dbReference type="InterPro" id="IPR013328">
    <property type="entry name" value="6PGD_dom2"/>
</dbReference>
<accession>A0A7H4N8D1</accession>
<organism evidence="1 2">
    <name type="scientific">Klebsiella michiganensis</name>
    <dbReference type="NCBI Taxonomy" id="1134687"/>
    <lineage>
        <taxon>Bacteria</taxon>
        <taxon>Pseudomonadati</taxon>
        <taxon>Pseudomonadota</taxon>
        <taxon>Gammaproteobacteria</taxon>
        <taxon>Enterobacterales</taxon>
        <taxon>Enterobacteriaceae</taxon>
        <taxon>Klebsiella/Raoultella group</taxon>
        <taxon>Klebsiella</taxon>
    </lineage>
</organism>
<dbReference type="GO" id="GO:0009026">
    <property type="term" value="F:tagaturonate reductase activity"/>
    <property type="evidence" value="ECO:0007669"/>
    <property type="project" value="UniProtKB-EC"/>
</dbReference>
<evidence type="ECO:0000313" key="2">
    <source>
        <dbReference type="Proteomes" id="UP000254863"/>
    </source>
</evidence>
<proteinExistence type="predicted"/>